<dbReference type="Proteomes" id="UP001054902">
    <property type="component" value="Unassembled WGS sequence"/>
</dbReference>
<comment type="caution">
    <text evidence="1">The sequence shown here is derived from an EMBL/GenBank/DDBJ whole genome shotgun (WGS) entry which is preliminary data.</text>
</comment>
<proteinExistence type="predicted"/>
<dbReference type="AlphaFoldDB" id="A0AAD3CLA1"/>
<gene>
    <name evidence="1" type="ORF">CTEN210_04128</name>
</gene>
<evidence type="ECO:0000313" key="2">
    <source>
        <dbReference type="Proteomes" id="UP001054902"/>
    </source>
</evidence>
<evidence type="ECO:0000313" key="1">
    <source>
        <dbReference type="EMBL" id="GFH47653.1"/>
    </source>
</evidence>
<organism evidence="1 2">
    <name type="scientific">Chaetoceros tenuissimus</name>
    <dbReference type="NCBI Taxonomy" id="426638"/>
    <lineage>
        <taxon>Eukaryota</taxon>
        <taxon>Sar</taxon>
        <taxon>Stramenopiles</taxon>
        <taxon>Ochrophyta</taxon>
        <taxon>Bacillariophyta</taxon>
        <taxon>Coscinodiscophyceae</taxon>
        <taxon>Chaetocerotophycidae</taxon>
        <taxon>Chaetocerotales</taxon>
        <taxon>Chaetocerotaceae</taxon>
        <taxon>Chaetoceros</taxon>
    </lineage>
</organism>
<accession>A0AAD3CLA1</accession>
<protein>
    <submittedName>
        <fullName evidence="1">Uncharacterized protein</fullName>
    </submittedName>
</protein>
<dbReference type="EMBL" id="BLLK01000023">
    <property type="protein sequence ID" value="GFH47653.1"/>
    <property type="molecule type" value="Genomic_DNA"/>
</dbReference>
<reference evidence="1 2" key="1">
    <citation type="journal article" date="2021" name="Sci. Rep.">
        <title>The genome of the diatom Chaetoceros tenuissimus carries an ancient integrated fragment of an extant virus.</title>
        <authorList>
            <person name="Hongo Y."/>
            <person name="Kimura K."/>
            <person name="Takaki Y."/>
            <person name="Yoshida Y."/>
            <person name="Baba S."/>
            <person name="Kobayashi G."/>
            <person name="Nagasaki K."/>
            <person name="Hano T."/>
            <person name="Tomaru Y."/>
        </authorList>
    </citation>
    <scope>NUCLEOTIDE SEQUENCE [LARGE SCALE GENOMIC DNA]</scope>
    <source>
        <strain evidence="1 2">NIES-3715</strain>
    </source>
</reference>
<sequence>MFKDGSFMEDYWKAAEAPKQRNGENDKESLDVEDLIAGMNDAKENGMEKLFEDKDVTDDIDNVVNNYFDKNKTVEDVDDSEEENEFEGINYEDFLRKDKGGAALQEGDQGFDEEMGAFSQNVADAEMEFVDDISMAESDDNLLSSTRDVHSECVEKETILEGEVNEVKTESKENDSRIQVKTELDTNEMNTQECQTSLFAEIDSSLGYQYTPQCSQEGKKLLSSLMITTVRSWVAKIEPPTIF</sequence>
<name>A0AAD3CLA1_9STRA</name>
<keyword evidence="2" id="KW-1185">Reference proteome</keyword>